<evidence type="ECO:0000313" key="3">
    <source>
        <dbReference type="EMBL" id="ALO46406.1"/>
    </source>
</evidence>
<dbReference type="CDD" id="cd06533">
    <property type="entry name" value="Glyco_transf_WecG_TagA"/>
    <property type="match status" value="1"/>
</dbReference>
<reference evidence="3 4" key="1">
    <citation type="submission" date="2015-11" db="EMBL/GenBank/DDBJ databases">
        <authorList>
            <person name="Zhang Y."/>
            <person name="Guo Z."/>
        </authorList>
    </citation>
    <scope>NUCLEOTIDE SEQUENCE [LARGE SCALE GENOMIC DNA]</scope>
    <source>
        <strain evidence="3 4">KCTC 32221</strain>
    </source>
</reference>
<name>A0A0S2KDL3_9GAMM</name>
<evidence type="ECO:0000313" key="4">
    <source>
        <dbReference type="Proteomes" id="UP000065641"/>
    </source>
</evidence>
<keyword evidence="4" id="KW-1185">Reference proteome</keyword>
<gene>
    <name evidence="3" type="ORF">PS2015_1756</name>
</gene>
<sequence>MKHQHRIKLADSLSFNNILKSITKGSSEPILVTFVNPFSYYDINDDKALCEKFDYFFSDGSLLTILHNLLNSTKIDRVSFDYSSVAGVTLQHAQSEGLTVAFIGATEPEIQKAVANIQNRYPNLKIVYVRNGYIRTDKEENQVMLELIEKGADILICGMGAPRQENFLVRAKKAGVPSKVMFTCGGFLTQTALKDDYYHPFVKKFGVRWLQRAILHAHVRKRILLDYPKFTARFIREYFS</sequence>
<dbReference type="STRING" id="1249552.PS2015_1756"/>
<evidence type="ECO:0000256" key="2">
    <source>
        <dbReference type="ARBA" id="ARBA00022679"/>
    </source>
</evidence>
<organism evidence="3 4">
    <name type="scientific">Pseudohongiella spirulinae</name>
    <dbReference type="NCBI Taxonomy" id="1249552"/>
    <lineage>
        <taxon>Bacteria</taxon>
        <taxon>Pseudomonadati</taxon>
        <taxon>Pseudomonadota</taxon>
        <taxon>Gammaproteobacteria</taxon>
        <taxon>Pseudomonadales</taxon>
        <taxon>Pseudohongiellaceae</taxon>
        <taxon>Pseudohongiella</taxon>
    </lineage>
</organism>
<dbReference type="Pfam" id="PF03808">
    <property type="entry name" value="Glyco_tran_WecG"/>
    <property type="match status" value="1"/>
</dbReference>
<accession>A0A0S2KDL3</accession>
<dbReference type="RefSeq" id="WP_058021848.1">
    <property type="nucleotide sequence ID" value="NZ_CP013189.1"/>
</dbReference>
<dbReference type="PANTHER" id="PTHR34136:SF1">
    <property type="entry name" value="UDP-N-ACETYL-D-MANNOSAMINURONIC ACID TRANSFERASE"/>
    <property type="match status" value="1"/>
</dbReference>
<dbReference type="GO" id="GO:0016758">
    <property type="term" value="F:hexosyltransferase activity"/>
    <property type="evidence" value="ECO:0007669"/>
    <property type="project" value="TreeGrafter"/>
</dbReference>
<evidence type="ECO:0000256" key="1">
    <source>
        <dbReference type="ARBA" id="ARBA00022676"/>
    </source>
</evidence>
<dbReference type="AlphaFoldDB" id="A0A0S2KDL3"/>
<proteinExistence type="predicted"/>
<dbReference type="KEGG" id="pspi:PS2015_1756"/>
<dbReference type="OrthoDB" id="9808602at2"/>
<protein>
    <submittedName>
        <fullName evidence="3">Teichoic acid biosynthesis protein A</fullName>
    </submittedName>
</protein>
<keyword evidence="1" id="KW-0328">Glycosyltransferase</keyword>
<dbReference type="InterPro" id="IPR004629">
    <property type="entry name" value="WecG_TagA_CpsF"/>
</dbReference>
<dbReference type="Proteomes" id="UP000065641">
    <property type="component" value="Chromosome"/>
</dbReference>
<keyword evidence="2" id="KW-0808">Transferase</keyword>
<dbReference type="EMBL" id="CP013189">
    <property type="protein sequence ID" value="ALO46406.1"/>
    <property type="molecule type" value="Genomic_DNA"/>
</dbReference>
<dbReference type="PANTHER" id="PTHR34136">
    <property type="match status" value="1"/>
</dbReference>